<dbReference type="EC" id="2.7.13.3" evidence="2"/>
<evidence type="ECO:0000259" key="9">
    <source>
        <dbReference type="PROSITE" id="PS50112"/>
    </source>
</evidence>
<keyword evidence="12" id="KW-1185">Reference proteome</keyword>
<dbReference type="SUPFAM" id="SSF47384">
    <property type="entry name" value="Homodimeric domain of signal transducing histidine kinase"/>
    <property type="match status" value="1"/>
</dbReference>
<evidence type="ECO:0000313" key="11">
    <source>
        <dbReference type="EMBL" id="VIO72965.1"/>
    </source>
</evidence>
<dbReference type="PANTHER" id="PTHR43304:SF1">
    <property type="entry name" value="PAC DOMAIN-CONTAINING PROTEIN"/>
    <property type="match status" value="1"/>
</dbReference>
<evidence type="ECO:0000256" key="4">
    <source>
        <dbReference type="ARBA" id="ARBA00022679"/>
    </source>
</evidence>
<evidence type="ECO:0000256" key="2">
    <source>
        <dbReference type="ARBA" id="ARBA00012438"/>
    </source>
</evidence>
<feature type="domain" description="PAC" evidence="10">
    <location>
        <begin position="413"/>
        <end position="465"/>
    </location>
</feature>
<evidence type="ECO:0000256" key="3">
    <source>
        <dbReference type="ARBA" id="ARBA00022553"/>
    </source>
</evidence>
<comment type="caution">
    <text evidence="11">The sequence shown here is derived from an EMBL/GenBank/DDBJ whole genome shotgun (WGS) entry which is preliminary data.</text>
</comment>
<proteinExistence type="predicted"/>
<dbReference type="SMART" id="SM00086">
    <property type="entry name" value="PAC"/>
    <property type="match status" value="2"/>
</dbReference>
<dbReference type="InterPro" id="IPR035965">
    <property type="entry name" value="PAS-like_dom_sf"/>
</dbReference>
<dbReference type="InterPro" id="IPR000014">
    <property type="entry name" value="PAS"/>
</dbReference>
<dbReference type="PANTHER" id="PTHR43304">
    <property type="entry name" value="PHYTOCHROME-LIKE PROTEIN CPH1"/>
    <property type="match status" value="1"/>
</dbReference>
<dbReference type="InterPro" id="IPR003594">
    <property type="entry name" value="HATPase_dom"/>
</dbReference>
<dbReference type="SUPFAM" id="SSF55874">
    <property type="entry name" value="ATPase domain of HSP90 chaperone/DNA topoisomerase II/histidine kinase"/>
    <property type="match status" value="1"/>
</dbReference>
<feature type="domain" description="PAS" evidence="9">
    <location>
        <begin position="340"/>
        <end position="410"/>
    </location>
</feature>
<dbReference type="FunFam" id="3.30.450.20:FF:000099">
    <property type="entry name" value="Sensory box sensor histidine kinase"/>
    <property type="match status" value="2"/>
</dbReference>
<dbReference type="InterPro" id="IPR052162">
    <property type="entry name" value="Sensor_kinase/Photoreceptor"/>
</dbReference>
<dbReference type="Gene3D" id="3.30.450.20">
    <property type="entry name" value="PAS domain"/>
    <property type="match status" value="2"/>
</dbReference>
<gene>
    <name evidence="11" type="primary">fixL_6</name>
    <name evidence="11" type="ORF">CI1B_46140</name>
</gene>
<feature type="compositionally biased region" description="Gly residues" evidence="7">
    <location>
        <begin position="706"/>
        <end position="720"/>
    </location>
</feature>
<feature type="region of interest" description="Disordered" evidence="7">
    <location>
        <begin position="704"/>
        <end position="726"/>
    </location>
</feature>
<organism evidence="11 12">
    <name type="scientific">Bradyrhizobium ivorense</name>
    <dbReference type="NCBI Taxonomy" id="2511166"/>
    <lineage>
        <taxon>Bacteria</taxon>
        <taxon>Pseudomonadati</taxon>
        <taxon>Pseudomonadota</taxon>
        <taxon>Alphaproteobacteria</taxon>
        <taxon>Hyphomicrobiales</taxon>
        <taxon>Nitrobacteraceae</taxon>
        <taxon>Bradyrhizobium</taxon>
    </lineage>
</organism>
<dbReference type="InterPro" id="IPR005467">
    <property type="entry name" value="His_kinase_dom"/>
</dbReference>
<accession>A0A508TBW7</accession>
<dbReference type="AlphaFoldDB" id="A0A508TBW7"/>
<dbReference type="CDD" id="cd00130">
    <property type="entry name" value="PAS"/>
    <property type="match status" value="2"/>
</dbReference>
<feature type="domain" description="PAS" evidence="9">
    <location>
        <begin position="214"/>
        <end position="284"/>
    </location>
</feature>
<dbReference type="InterPro" id="IPR000700">
    <property type="entry name" value="PAS-assoc_C"/>
</dbReference>
<dbReference type="PROSITE" id="PS50109">
    <property type="entry name" value="HIS_KIN"/>
    <property type="match status" value="1"/>
</dbReference>
<dbReference type="NCBIfam" id="TIGR00229">
    <property type="entry name" value="sensory_box"/>
    <property type="match status" value="2"/>
</dbReference>
<dbReference type="Pfam" id="PF00512">
    <property type="entry name" value="HisKA"/>
    <property type="match status" value="1"/>
</dbReference>
<dbReference type="Proteomes" id="UP000328092">
    <property type="component" value="Unassembled WGS sequence"/>
</dbReference>
<dbReference type="PRINTS" id="PR00344">
    <property type="entry name" value="BCTRLSENSOR"/>
</dbReference>
<dbReference type="SMART" id="SM00388">
    <property type="entry name" value="HisKA"/>
    <property type="match status" value="1"/>
</dbReference>
<keyword evidence="4 11" id="KW-0808">Transferase</keyword>
<reference evidence="11" key="1">
    <citation type="submission" date="2019-02" db="EMBL/GenBank/DDBJ databases">
        <authorList>
            <person name="Pothier F.J."/>
        </authorList>
    </citation>
    <scope>NUCLEOTIDE SEQUENCE</scope>
    <source>
        <strain evidence="11">CI-1B</strain>
    </source>
</reference>
<dbReference type="SMART" id="SM00387">
    <property type="entry name" value="HATPase_c"/>
    <property type="match status" value="1"/>
</dbReference>
<evidence type="ECO:0000259" key="8">
    <source>
        <dbReference type="PROSITE" id="PS50109"/>
    </source>
</evidence>
<evidence type="ECO:0000259" key="10">
    <source>
        <dbReference type="PROSITE" id="PS50113"/>
    </source>
</evidence>
<dbReference type="RefSeq" id="WP_139861742.1">
    <property type="nucleotide sequence ID" value="NZ_CAADFC020000016.1"/>
</dbReference>
<evidence type="ECO:0000256" key="6">
    <source>
        <dbReference type="SAM" id="Coils"/>
    </source>
</evidence>
<feature type="coiled-coil region" evidence="6">
    <location>
        <begin position="180"/>
        <end position="207"/>
    </location>
</feature>
<dbReference type="InterPro" id="IPR001610">
    <property type="entry name" value="PAC"/>
</dbReference>
<dbReference type="InterPro" id="IPR036097">
    <property type="entry name" value="HisK_dim/P_sf"/>
</dbReference>
<dbReference type="SUPFAM" id="SSF55781">
    <property type="entry name" value="GAF domain-like"/>
    <property type="match status" value="1"/>
</dbReference>
<dbReference type="Gene3D" id="1.10.287.130">
    <property type="match status" value="1"/>
</dbReference>
<keyword evidence="3" id="KW-0597">Phosphoprotein</keyword>
<protein>
    <recommendedName>
        <fullName evidence="2">histidine kinase</fullName>
        <ecNumber evidence="2">2.7.13.3</ecNumber>
    </recommendedName>
</protein>
<dbReference type="InterPro" id="IPR003661">
    <property type="entry name" value="HisK_dim/P_dom"/>
</dbReference>
<comment type="catalytic activity">
    <reaction evidence="1">
        <text>ATP + protein L-histidine = ADP + protein N-phospho-L-histidine.</text>
        <dbReference type="EC" id="2.7.13.3"/>
    </reaction>
</comment>
<keyword evidence="5" id="KW-0418">Kinase</keyword>
<dbReference type="Gene3D" id="3.30.565.10">
    <property type="entry name" value="Histidine kinase-like ATPase, C-terminal domain"/>
    <property type="match status" value="1"/>
</dbReference>
<dbReference type="Pfam" id="PF08447">
    <property type="entry name" value="PAS_3"/>
    <property type="match status" value="2"/>
</dbReference>
<evidence type="ECO:0000256" key="7">
    <source>
        <dbReference type="SAM" id="MobiDB-lite"/>
    </source>
</evidence>
<dbReference type="InterPro" id="IPR036890">
    <property type="entry name" value="HATPase_C_sf"/>
</dbReference>
<name>A0A508TBW7_9BRAD</name>
<dbReference type="GO" id="GO:0000155">
    <property type="term" value="F:phosphorelay sensor kinase activity"/>
    <property type="evidence" value="ECO:0007669"/>
    <property type="project" value="InterPro"/>
</dbReference>
<dbReference type="PROSITE" id="PS50113">
    <property type="entry name" value="PAC"/>
    <property type="match status" value="2"/>
</dbReference>
<keyword evidence="6" id="KW-0175">Coiled coil</keyword>
<feature type="domain" description="PAC" evidence="10">
    <location>
        <begin position="287"/>
        <end position="339"/>
    </location>
</feature>
<dbReference type="SUPFAM" id="SSF55785">
    <property type="entry name" value="PYP-like sensor domain (PAS domain)"/>
    <property type="match status" value="2"/>
</dbReference>
<evidence type="ECO:0000256" key="1">
    <source>
        <dbReference type="ARBA" id="ARBA00000085"/>
    </source>
</evidence>
<dbReference type="OrthoDB" id="9789238at2"/>
<evidence type="ECO:0000313" key="12">
    <source>
        <dbReference type="Proteomes" id="UP000328092"/>
    </source>
</evidence>
<feature type="domain" description="Histidine kinase" evidence="8">
    <location>
        <begin position="485"/>
        <end position="701"/>
    </location>
</feature>
<dbReference type="InterPro" id="IPR004358">
    <property type="entry name" value="Sig_transdc_His_kin-like_C"/>
</dbReference>
<dbReference type="Pfam" id="PF02518">
    <property type="entry name" value="HATPase_c"/>
    <property type="match status" value="1"/>
</dbReference>
<dbReference type="InterPro" id="IPR013655">
    <property type="entry name" value="PAS_fold_3"/>
</dbReference>
<evidence type="ECO:0000256" key="5">
    <source>
        <dbReference type="ARBA" id="ARBA00022777"/>
    </source>
</evidence>
<dbReference type="EMBL" id="CAADFC020000016">
    <property type="protein sequence ID" value="VIO72965.1"/>
    <property type="molecule type" value="Genomic_DNA"/>
</dbReference>
<dbReference type="PROSITE" id="PS50112">
    <property type="entry name" value="PAS"/>
    <property type="match status" value="2"/>
</dbReference>
<dbReference type="CDD" id="cd00082">
    <property type="entry name" value="HisKA"/>
    <property type="match status" value="1"/>
</dbReference>
<sequence>MRYGLTNDKSATESERLQWRADELFDVLSRPEVWRVGALSQVLSDLLDMLLNALQLDLLHLRLKHPISSAPIDIGRGEQLQGAVSLPRDILAILSDSPDLDVRKWSSVSQIAIGDRTVSVTAFPIGLHSELGVLVAASRRPDFPGETERLRLSIAANQMTIALQAARRFGKRQRIAAIIDRRLARRAKELFNKNQELEAEIAAHKRLEEARRIRDIDIQMVADAVPAPIAIMTADGRVEAVNRPVLEYFGKTLEELQRWTANDAVHPDDLAPSIETWAKAVEAGESYEIESRHRRSDGVYRWFHVRGFPLRDGNGQIVRWCVLLIDIEDRKRAEEALRASERNLNVIINTIPAAVWSARPDGSAEFFNQHYLEYVNRTSEQMRDWGWTAAVHPDDLNALTRAWKSIMASRQPGEAEARLRRFDGTYRWFLFRANPLRDRTDNVIKWFGINIQIEDRKRAEEELRETQAKLAHMTRVMTIGELTASIAHEISQPLSGIVTNSSTCLRMLTADPPNLAGARETVRRTIRDGRRASEIIARLRALFNRKAPVAGAVDLHEAIREVIALSLNKFDRDGVVLRTEFVEDLPLVAGDRVQLQQVILNLLHNATDAMSMTDDRARELTIRTERDGDGAVRLSIQDSGSGFDPALVDRLFEAFYTTKDEGMGIGLSVSRSIIENHRGRLWATLNEGRGATFSFSIPRVPKDAGGARGFGDRGASGGGCAARTEP</sequence>
<feature type="coiled-coil region" evidence="6">
    <location>
        <begin position="449"/>
        <end position="476"/>
    </location>
</feature>
<dbReference type="SMART" id="SM00091">
    <property type="entry name" value="PAS"/>
    <property type="match status" value="2"/>
</dbReference>